<evidence type="ECO:0000256" key="1">
    <source>
        <dbReference type="SAM" id="SignalP"/>
    </source>
</evidence>
<organism evidence="2 3">
    <name type="scientific">Trichonephila inaurata madagascariensis</name>
    <dbReference type="NCBI Taxonomy" id="2747483"/>
    <lineage>
        <taxon>Eukaryota</taxon>
        <taxon>Metazoa</taxon>
        <taxon>Ecdysozoa</taxon>
        <taxon>Arthropoda</taxon>
        <taxon>Chelicerata</taxon>
        <taxon>Arachnida</taxon>
        <taxon>Araneae</taxon>
        <taxon>Araneomorphae</taxon>
        <taxon>Entelegynae</taxon>
        <taxon>Araneoidea</taxon>
        <taxon>Nephilidae</taxon>
        <taxon>Trichonephila</taxon>
        <taxon>Trichonephila inaurata</taxon>
    </lineage>
</organism>
<keyword evidence="1" id="KW-0732">Signal</keyword>
<evidence type="ECO:0000313" key="2">
    <source>
        <dbReference type="EMBL" id="GFY39440.1"/>
    </source>
</evidence>
<sequence length="110" mass="12721">MDPSCLIALMQVLILFFSTTLWVEEDLYNRVSHKSLKNAILNLRNVPRSRVVAEFRLASGHMTACENICIDSRLFLPRNTFRAALKRSRTAHIYIVLLCARRFPLSVTER</sequence>
<protein>
    <recommendedName>
        <fullName evidence="4">Secreted protein</fullName>
    </recommendedName>
</protein>
<evidence type="ECO:0008006" key="4">
    <source>
        <dbReference type="Google" id="ProtNLM"/>
    </source>
</evidence>
<dbReference type="EMBL" id="BMAV01001384">
    <property type="protein sequence ID" value="GFY39440.1"/>
    <property type="molecule type" value="Genomic_DNA"/>
</dbReference>
<name>A0A8X6WQM2_9ARAC</name>
<dbReference type="AlphaFoldDB" id="A0A8X6WQM2"/>
<comment type="caution">
    <text evidence="2">The sequence shown here is derived from an EMBL/GenBank/DDBJ whole genome shotgun (WGS) entry which is preliminary data.</text>
</comment>
<dbReference type="Proteomes" id="UP000886998">
    <property type="component" value="Unassembled WGS sequence"/>
</dbReference>
<reference evidence="2" key="1">
    <citation type="submission" date="2020-08" db="EMBL/GenBank/DDBJ databases">
        <title>Multicomponent nature underlies the extraordinary mechanical properties of spider dragline silk.</title>
        <authorList>
            <person name="Kono N."/>
            <person name="Nakamura H."/>
            <person name="Mori M."/>
            <person name="Yoshida Y."/>
            <person name="Ohtoshi R."/>
            <person name="Malay A.D."/>
            <person name="Moran D.A.P."/>
            <person name="Tomita M."/>
            <person name="Numata K."/>
            <person name="Arakawa K."/>
        </authorList>
    </citation>
    <scope>NUCLEOTIDE SEQUENCE</scope>
</reference>
<gene>
    <name evidence="2" type="ORF">TNIN_33521</name>
</gene>
<proteinExistence type="predicted"/>
<keyword evidence="3" id="KW-1185">Reference proteome</keyword>
<accession>A0A8X6WQM2</accession>
<feature type="chain" id="PRO_5036493511" description="Secreted protein" evidence="1">
    <location>
        <begin position="23"/>
        <end position="110"/>
    </location>
</feature>
<feature type="signal peptide" evidence="1">
    <location>
        <begin position="1"/>
        <end position="22"/>
    </location>
</feature>
<evidence type="ECO:0000313" key="3">
    <source>
        <dbReference type="Proteomes" id="UP000886998"/>
    </source>
</evidence>